<sequence>MDGLQNLIYLLNLPGMLENNTQQDTNFDEGGGNERHRFCHNKARTRGNFSDRHGTLPCHIILCTLRLREDHNGDSAA</sequence>
<dbReference type="AlphaFoldDB" id="A0A644XFR1"/>
<dbReference type="EMBL" id="VSSQ01002378">
    <property type="protein sequence ID" value="MPM15055.1"/>
    <property type="molecule type" value="Genomic_DNA"/>
</dbReference>
<organism evidence="1">
    <name type="scientific">bioreactor metagenome</name>
    <dbReference type="NCBI Taxonomy" id="1076179"/>
    <lineage>
        <taxon>unclassified sequences</taxon>
        <taxon>metagenomes</taxon>
        <taxon>ecological metagenomes</taxon>
    </lineage>
</organism>
<name>A0A644XFR1_9ZZZZ</name>
<gene>
    <name evidence="1" type="ORF">SDC9_61421</name>
</gene>
<comment type="caution">
    <text evidence="1">The sequence shown here is derived from an EMBL/GenBank/DDBJ whole genome shotgun (WGS) entry which is preliminary data.</text>
</comment>
<accession>A0A644XFR1</accession>
<protein>
    <submittedName>
        <fullName evidence="1">Uncharacterized protein</fullName>
    </submittedName>
</protein>
<evidence type="ECO:0000313" key="1">
    <source>
        <dbReference type="EMBL" id="MPM15055.1"/>
    </source>
</evidence>
<reference evidence="1" key="1">
    <citation type="submission" date="2019-08" db="EMBL/GenBank/DDBJ databases">
        <authorList>
            <person name="Kucharzyk K."/>
            <person name="Murdoch R.W."/>
            <person name="Higgins S."/>
            <person name="Loffler F."/>
        </authorList>
    </citation>
    <scope>NUCLEOTIDE SEQUENCE</scope>
</reference>
<proteinExistence type="predicted"/>